<feature type="region of interest" description="Disordered" evidence="1">
    <location>
        <begin position="283"/>
        <end position="328"/>
    </location>
</feature>
<feature type="compositionally biased region" description="Basic and acidic residues" evidence="1">
    <location>
        <begin position="709"/>
        <end position="744"/>
    </location>
</feature>
<feature type="region of interest" description="Disordered" evidence="1">
    <location>
        <begin position="1226"/>
        <end position="1307"/>
    </location>
</feature>
<feature type="compositionally biased region" description="Low complexity" evidence="1">
    <location>
        <begin position="1232"/>
        <end position="1254"/>
    </location>
</feature>
<feature type="region of interest" description="Disordered" evidence="1">
    <location>
        <begin position="1"/>
        <end position="49"/>
    </location>
</feature>
<feature type="compositionally biased region" description="Low complexity" evidence="1">
    <location>
        <begin position="1284"/>
        <end position="1300"/>
    </location>
</feature>
<feature type="compositionally biased region" description="Basic and acidic residues" evidence="1">
    <location>
        <begin position="580"/>
        <end position="600"/>
    </location>
</feature>
<feature type="compositionally biased region" description="Low complexity" evidence="1">
    <location>
        <begin position="1"/>
        <end position="44"/>
    </location>
</feature>
<organism evidence="2 3">
    <name type="scientific">Besnoitia besnoiti</name>
    <name type="common">Apicomplexan protozoan</name>
    <dbReference type="NCBI Taxonomy" id="94643"/>
    <lineage>
        <taxon>Eukaryota</taxon>
        <taxon>Sar</taxon>
        <taxon>Alveolata</taxon>
        <taxon>Apicomplexa</taxon>
        <taxon>Conoidasida</taxon>
        <taxon>Coccidia</taxon>
        <taxon>Eucoccidiorida</taxon>
        <taxon>Eimeriorina</taxon>
        <taxon>Sarcocystidae</taxon>
        <taxon>Besnoitia</taxon>
    </lineage>
</organism>
<feature type="compositionally biased region" description="Basic and acidic residues" evidence="1">
    <location>
        <begin position="1042"/>
        <end position="1061"/>
    </location>
</feature>
<feature type="region of interest" description="Disordered" evidence="1">
    <location>
        <begin position="87"/>
        <end position="234"/>
    </location>
</feature>
<feature type="region of interest" description="Disordered" evidence="1">
    <location>
        <begin position="518"/>
        <end position="600"/>
    </location>
</feature>
<feature type="compositionally biased region" description="Basic and acidic residues" evidence="1">
    <location>
        <begin position="136"/>
        <end position="168"/>
    </location>
</feature>
<feature type="compositionally biased region" description="Basic and acidic residues" evidence="1">
    <location>
        <begin position="1421"/>
        <end position="1431"/>
    </location>
</feature>
<dbReference type="GeneID" id="40309784"/>
<feature type="compositionally biased region" description="Acidic residues" evidence="1">
    <location>
        <begin position="104"/>
        <end position="113"/>
    </location>
</feature>
<keyword evidence="3" id="KW-1185">Reference proteome</keyword>
<feature type="region of interest" description="Disordered" evidence="1">
    <location>
        <begin position="1342"/>
        <end position="1431"/>
    </location>
</feature>
<feature type="compositionally biased region" description="Basic and acidic residues" evidence="1">
    <location>
        <begin position="1081"/>
        <end position="1101"/>
    </location>
</feature>
<feature type="compositionally biased region" description="Acidic residues" evidence="1">
    <location>
        <begin position="658"/>
        <end position="667"/>
    </location>
</feature>
<feature type="compositionally biased region" description="Basic and acidic residues" evidence="1">
    <location>
        <begin position="682"/>
        <end position="692"/>
    </location>
</feature>
<sequence length="1482" mass="154713">MDFPQASSAAPAWSPLPSSPSGGAPRASSSPASSLSSSSALTPPRRVAKNPVREGAVALLVFDFFPDDAGEGWNVRVSSHMSARLPRVHPALSACPSSSKEGDVEAAGEEDGTEAGTRENASPGARPSPSGGASLHAREEEGGSASHDGERPRGVAEDRLSRGEECRGTEGGSTEASSPGGTTRRGRRKGGKDRRGDAVSSPRHEGEGRDVKITGEALERSERKPRLEDASRWILAPSVRVRTSQELAAAWAQGRWPASVSAASLTSSLHSNAEWDGAVQAGANASDTNAPKHLELGGLNDREPSDPCSPRPRLSTPPPAPASGGVCGAQHIAGASPFSVAVSASPHAFLSSSPRCASSFADAAWFRFPYAHDRRDSRAESARAGSRVSLWLAQYPLSVSFPPPPSESSLRSCPSPPAESLPVASLCTSPVAHAPGCLLLLGRDRVFPLNIVAEVSAQLPLRELPSLQGLRARLAAVPSMCFSSFGFGVPPPPLHSPGTAGPAGDLLASGSAATASACSLCGPPRGEKTPRARNARGGAGETPPNRGEATEAADVRETGEGGGPLAERADPSDYGLEAAPRQDARARRADDSAQDKREDELWREKALLVSSRLATGSLMAFRAAAAAAASASSATGAPSPPASRFAGTKRRRSKADEEGAGDGDGQGEDGAAVPAGCTRRAASRDRRADTRGARNGQVGCEAGNGKAAGDPREANEDSAHAHRANRDLETGGREEGGTRRKQEVSRQAASPETGEARGGDGSAATERGDEARPARAEPETAPVERERNVCLARGARDILARLWRRGDQKAVCAECVSSGAILGGSCPRHHVIRGLFAFERFTSLAQEEDAPGMATRRGMPFPALAARDHILELSFCLAGSGGLAGDEEAKDTEDRLGETGERRECCCCCGDARGAEAGTTAKSGSGRDGRNGDLSRGVERPVAALVSSFSSFRSAAPLLGARFHAACLMRLLSEFVKGEPSGDPREAKWKESRGGMGVEKADATRARGLAERKRENLSRGERIHQWVETCAGQATANKAPSMRHEKGRSDSSSVEEQRGCDAEENTASGRGEIAATAEKGTGSREESKRNDKQKTEIDRQRACGVKASAHRASDEAASENPDRREAAKEKTAKRGKEKKTTRGEGENGDAETREDLGPAGEPLEAKEKEPQDEETVGRQRASEARSGVQDLETGLLGSLRVLSLAGVGIPLPSACTPWLDAARSSRRKHGAAAHSSSILPSSPSPPSSSLRPSHASPPTPSLAVLPPPAVGSAGNVPPASASGPSVCPAQSASAASAPSAMTVGGYVGGGDRARWLSLLRACAASTVREWGLCEALDRLADSERRVPASASSGKKAETEREKRTREDRAPAAEDEPEGDASGDAESVTKRHMKERSREEGEDKACAQEEDDSEADEDCEEKADAGGEARPFLRLEIASATRMIARGLPPSAERNALLYRHRRGGEAEQEKARSGTLKLSGAL</sequence>
<feature type="compositionally biased region" description="Basic and acidic residues" evidence="1">
    <location>
        <begin position="1120"/>
        <end position="1156"/>
    </location>
</feature>
<evidence type="ECO:0000313" key="3">
    <source>
        <dbReference type="Proteomes" id="UP000224006"/>
    </source>
</evidence>
<protein>
    <submittedName>
        <fullName evidence="2">Uncharacterized protein</fullName>
    </submittedName>
</protein>
<dbReference type="KEGG" id="bbes:BESB_048540"/>
<evidence type="ECO:0000256" key="1">
    <source>
        <dbReference type="SAM" id="MobiDB-lite"/>
    </source>
</evidence>
<feature type="compositionally biased region" description="Pro residues" evidence="1">
    <location>
        <begin position="307"/>
        <end position="321"/>
    </location>
</feature>
<feature type="compositionally biased region" description="Basic and acidic residues" evidence="1">
    <location>
        <begin position="978"/>
        <end position="1025"/>
    </location>
</feature>
<feature type="compositionally biased region" description="Basic and acidic residues" evidence="1">
    <location>
        <begin position="193"/>
        <end position="231"/>
    </location>
</feature>
<comment type="caution">
    <text evidence="2">The sequence shown here is derived from an EMBL/GenBank/DDBJ whole genome shotgun (WGS) entry which is preliminary data.</text>
</comment>
<accession>A0A2A9MMB4</accession>
<feature type="region of interest" description="Disordered" evidence="1">
    <location>
        <begin position="978"/>
        <end position="1191"/>
    </location>
</feature>
<dbReference type="Proteomes" id="UP000224006">
    <property type="component" value="Chromosome III"/>
</dbReference>
<feature type="compositionally biased region" description="Basic and acidic residues" evidence="1">
    <location>
        <begin position="1395"/>
        <end position="1406"/>
    </location>
</feature>
<feature type="compositionally biased region" description="Pro residues" evidence="1">
    <location>
        <begin position="1255"/>
        <end position="1269"/>
    </location>
</feature>
<feature type="compositionally biased region" description="Acidic residues" evidence="1">
    <location>
        <begin position="1407"/>
        <end position="1420"/>
    </location>
</feature>
<feature type="compositionally biased region" description="Basic and acidic residues" evidence="1">
    <location>
        <begin position="1463"/>
        <end position="1472"/>
    </location>
</feature>
<dbReference type="VEuPathDB" id="ToxoDB:BESB_048540"/>
<dbReference type="EMBL" id="NWUJ01000003">
    <property type="protein sequence ID" value="PFH36662.1"/>
    <property type="molecule type" value="Genomic_DNA"/>
</dbReference>
<proteinExistence type="predicted"/>
<feature type="compositionally biased region" description="Basic and acidic residues" evidence="1">
    <location>
        <begin position="1163"/>
        <end position="1183"/>
    </location>
</feature>
<feature type="compositionally biased region" description="Basic and acidic residues" evidence="1">
    <location>
        <begin position="1354"/>
        <end position="1371"/>
    </location>
</feature>
<feature type="region of interest" description="Disordered" evidence="1">
    <location>
        <begin position="1460"/>
        <end position="1482"/>
    </location>
</feature>
<feature type="compositionally biased region" description="Basic and acidic residues" evidence="1">
    <location>
        <begin position="766"/>
        <end position="784"/>
    </location>
</feature>
<dbReference type="RefSeq" id="XP_029220671.1">
    <property type="nucleotide sequence ID" value="XM_029363305.1"/>
</dbReference>
<evidence type="ECO:0000313" key="2">
    <source>
        <dbReference type="EMBL" id="PFH36662.1"/>
    </source>
</evidence>
<feature type="region of interest" description="Disordered" evidence="1">
    <location>
        <begin position="630"/>
        <end position="784"/>
    </location>
</feature>
<name>A0A2A9MMB4_BESBE</name>
<reference evidence="2 3" key="1">
    <citation type="submission" date="2017-09" db="EMBL/GenBank/DDBJ databases">
        <title>Genome sequencing of Besnoitia besnoiti strain Bb-Ger1.</title>
        <authorList>
            <person name="Schares G."/>
            <person name="Venepally P."/>
            <person name="Lorenzi H.A."/>
        </authorList>
    </citation>
    <scope>NUCLEOTIDE SEQUENCE [LARGE SCALE GENOMIC DNA]</scope>
    <source>
        <strain evidence="2 3">Bb-Ger1</strain>
    </source>
</reference>
<feature type="compositionally biased region" description="Acidic residues" evidence="1">
    <location>
        <begin position="1372"/>
        <end position="1382"/>
    </location>
</feature>
<gene>
    <name evidence="2" type="ORF">BESB_048540</name>
</gene>
<feature type="compositionally biased region" description="Basic and acidic residues" evidence="1">
    <location>
        <begin position="290"/>
        <end position="305"/>
    </location>
</feature>